<feature type="transmembrane region" description="Helical" evidence="6">
    <location>
        <begin position="115"/>
        <end position="136"/>
    </location>
</feature>
<dbReference type="GO" id="GO:0005886">
    <property type="term" value="C:plasma membrane"/>
    <property type="evidence" value="ECO:0007669"/>
    <property type="project" value="UniProtKB-ARBA"/>
</dbReference>
<feature type="transmembrane region" description="Helical" evidence="6">
    <location>
        <begin position="148"/>
        <end position="168"/>
    </location>
</feature>
<reference evidence="7 8" key="1">
    <citation type="submission" date="2018-07" db="EMBL/GenBank/DDBJ databases">
        <title>Arthrobacter sp. nov., isolated from raw cow's milk with high bacterial count.</title>
        <authorList>
            <person name="Hahne J."/>
            <person name="Isele D."/>
            <person name="Lipski A."/>
        </authorList>
    </citation>
    <scope>NUCLEOTIDE SEQUENCE [LARGE SCALE GENOMIC DNA]</scope>
    <source>
        <strain evidence="7 8">JZ R-183</strain>
    </source>
</reference>
<feature type="transmembrane region" description="Helical" evidence="6">
    <location>
        <begin position="188"/>
        <end position="205"/>
    </location>
</feature>
<gene>
    <name evidence="7" type="ORF">DWQ67_09955</name>
</gene>
<dbReference type="InterPro" id="IPR003339">
    <property type="entry name" value="ABC/ECF_trnsptr_transmembrane"/>
</dbReference>
<dbReference type="InterPro" id="IPR051611">
    <property type="entry name" value="ECF_transporter_component"/>
</dbReference>
<dbReference type="PANTHER" id="PTHR34857">
    <property type="entry name" value="SLL0384 PROTEIN"/>
    <property type="match status" value="1"/>
</dbReference>
<evidence type="ECO:0000313" key="7">
    <source>
        <dbReference type="EMBL" id="RKW70248.1"/>
    </source>
</evidence>
<comment type="subcellular location">
    <subcellularLocation>
        <location evidence="1">Membrane</location>
        <topology evidence="1">Multi-pass membrane protein</topology>
    </subcellularLocation>
</comment>
<feature type="transmembrane region" description="Helical" evidence="6">
    <location>
        <begin position="238"/>
        <end position="261"/>
    </location>
</feature>
<comment type="caution">
    <text evidence="7">The sequence shown here is derived from an EMBL/GenBank/DDBJ whole genome shotgun (WGS) entry which is preliminary data.</text>
</comment>
<keyword evidence="3 6" id="KW-0812">Transmembrane</keyword>
<keyword evidence="2" id="KW-1003">Cell membrane</keyword>
<accession>A0A496PIF4</accession>
<keyword evidence="5 6" id="KW-0472">Membrane</keyword>
<dbReference type="CDD" id="cd16914">
    <property type="entry name" value="EcfT"/>
    <property type="match status" value="1"/>
</dbReference>
<protein>
    <submittedName>
        <fullName evidence="7">Energy-coupling factor transporter transmembrane protein EcfT</fullName>
    </submittedName>
</protein>
<feature type="transmembrane region" description="Helical" evidence="6">
    <location>
        <begin position="73"/>
        <end position="95"/>
    </location>
</feature>
<proteinExistence type="predicted"/>
<evidence type="ECO:0000256" key="3">
    <source>
        <dbReference type="ARBA" id="ARBA00022692"/>
    </source>
</evidence>
<dbReference type="Pfam" id="PF02361">
    <property type="entry name" value="CbiQ"/>
    <property type="match status" value="1"/>
</dbReference>
<dbReference type="Proteomes" id="UP000273119">
    <property type="component" value="Unassembled WGS sequence"/>
</dbReference>
<dbReference type="EMBL" id="QQXL01000005">
    <property type="protein sequence ID" value="RKW70248.1"/>
    <property type="molecule type" value="Genomic_DNA"/>
</dbReference>
<evidence type="ECO:0000256" key="1">
    <source>
        <dbReference type="ARBA" id="ARBA00004141"/>
    </source>
</evidence>
<dbReference type="PANTHER" id="PTHR34857:SF2">
    <property type="entry name" value="SLL0384 PROTEIN"/>
    <property type="match status" value="1"/>
</dbReference>
<evidence type="ECO:0000256" key="2">
    <source>
        <dbReference type="ARBA" id="ARBA00022475"/>
    </source>
</evidence>
<evidence type="ECO:0000256" key="6">
    <source>
        <dbReference type="SAM" id="Phobius"/>
    </source>
</evidence>
<evidence type="ECO:0000313" key="8">
    <source>
        <dbReference type="Proteomes" id="UP000273119"/>
    </source>
</evidence>
<name>A0A496PIF4_9MICC</name>
<feature type="transmembrane region" description="Helical" evidence="6">
    <location>
        <begin position="30"/>
        <end position="61"/>
    </location>
</feature>
<dbReference type="AlphaFoldDB" id="A0A496PIF4"/>
<evidence type="ECO:0000256" key="5">
    <source>
        <dbReference type="ARBA" id="ARBA00023136"/>
    </source>
</evidence>
<organism evidence="7 8">
    <name type="scientific">Galactobacter caseinivorans</name>
    <dbReference type="NCBI Taxonomy" id="2676123"/>
    <lineage>
        <taxon>Bacteria</taxon>
        <taxon>Bacillati</taxon>
        <taxon>Actinomycetota</taxon>
        <taxon>Actinomycetes</taxon>
        <taxon>Micrococcales</taxon>
        <taxon>Micrococcaceae</taxon>
        <taxon>Galactobacter</taxon>
    </lineage>
</organism>
<sequence>MSAPLVAHSLPADALPALPARAWLGRRDPLAVALASLVLSVPIVVSLDPVTSGVVLLAALILAPFSAVPARRLLACVGVFLLGGLLTIWGTALIAQDSGATLFSFGAYTVSQGSLGSGLLVGLRALAVAVPAVVLLGSIDATRLADSLAVRLRLPARFVLGALGAMRLGGVLMEEWRVLASARRARGLGGWGVFSALFALLVQAIRRGTRLAVTMDAKGFGAPGRTWARPVRGSAPDVVLVACAVAVALGAVALSVGSGAWNLVW</sequence>
<dbReference type="RefSeq" id="WP_121485438.1">
    <property type="nucleotide sequence ID" value="NZ_QQXL01000005.1"/>
</dbReference>
<evidence type="ECO:0000256" key="4">
    <source>
        <dbReference type="ARBA" id="ARBA00022989"/>
    </source>
</evidence>
<keyword evidence="8" id="KW-1185">Reference proteome</keyword>
<keyword evidence="4 6" id="KW-1133">Transmembrane helix</keyword>